<dbReference type="PANTHER" id="PTHR43776">
    <property type="entry name" value="TRANSPORT ATP-BINDING PROTEIN"/>
    <property type="match status" value="1"/>
</dbReference>
<dbReference type="PROSITE" id="PS50893">
    <property type="entry name" value="ABC_TRANSPORTER_2"/>
    <property type="match status" value="1"/>
</dbReference>
<keyword evidence="4" id="KW-0547">Nucleotide-binding</keyword>
<dbReference type="PROSITE" id="PS00211">
    <property type="entry name" value="ABC_TRANSPORTER_1"/>
    <property type="match status" value="1"/>
</dbReference>
<keyword evidence="3" id="KW-1003">Cell membrane</keyword>
<keyword evidence="2" id="KW-0813">Transport</keyword>
<dbReference type="Pfam" id="PF00005">
    <property type="entry name" value="ABC_tran"/>
    <property type="match status" value="1"/>
</dbReference>
<dbReference type="CDD" id="cd03257">
    <property type="entry name" value="ABC_NikE_OppD_transporters"/>
    <property type="match status" value="1"/>
</dbReference>
<evidence type="ECO:0000256" key="5">
    <source>
        <dbReference type="ARBA" id="ARBA00022840"/>
    </source>
</evidence>
<dbReference type="InterPro" id="IPR050319">
    <property type="entry name" value="ABC_transp_ATP-bind"/>
</dbReference>
<dbReference type="InterPro" id="IPR017871">
    <property type="entry name" value="ABC_transporter-like_CS"/>
</dbReference>
<evidence type="ECO:0000313" key="8">
    <source>
        <dbReference type="Proteomes" id="UP001500975"/>
    </source>
</evidence>
<dbReference type="Proteomes" id="UP001500975">
    <property type="component" value="Unassembled WGS sequence"/>
</dbReference>
<dbReference type="SUPFAM" id="SSF52540">
    <property type="entry name" value="P-loop containing nucleoside triphosphate hydrolases"/>
    <property type="match status" value="1"/>
</dbReference>
<evidence type="ECO:0000256" key="4">
    <source>
        <dbReference type="ARBA" id="ARBA00022741"/>
    </source>
</evidence>
<keyword evidence="3" id="KW-0472">Membrane</keyword>
<organism evidence="7 8">
    <name type="scientific">Variovorax defluvii</name>
    <dbReference type="NCBI Taxonomy" id="913761"/>
    <lineage>
        <taxon>Bacteria</taxon>
        <taxon>Pseudomonadati</taxon>
        <taxon>Pseudomonadota</taxon>
        <taxon>Betaproteobacteria</taxon>
        <taxon>Burkholderiales</taxon>
        <taxon>Comamonadaceae</taxon>
        <taxon>Variovorax</taxon>
    </lineage>
</organism>
<name>A0ABP8HW41_9BURK</name>
<reference evidence="8" key="1">
    <citation type="journal article" date="2019" name="Int. J. Syst. Evol. Microbiol.">
        <title>The Global Catalogue of Microorganisms (GCM) 10K type strain sequencing project: providing services to taxonomists for standard genome sequencing and annotation.</title>
        <authorList>
            <consortium name="The Broad Institute Genomics Platform"/>
            <consortium name="The Broad Institute Genome Sequencing Center for Infectious Disease"/>
            <person name="Wu L."/>
            <person name="Ma J."/>
        </authorList>
    </citation>
    <scope>NUCLEOTIDE SEQUENCE [LARGE SCALE GENOMIC DNA]</scope>
    <source>
        <strain evidence="8">JCM 17804</strain>
    </source>
</reference>
<proteinExistence type="inferred from homology"/>
<dbReference type="GO" id="GO:0005524">
    <property type="term" value="F:ATP binding"/>
    <property type="evidence" value="ECO:0007669"/>
    <property type="project" value="UniProtKB-KW"/>
</dbReference>
<evidence type="ECO:0000256" key="3">
    <source>
        <dbReference type="ARBA" id="ARBA00022475"/>
    </source>
</evidence>
<comment type="caution">
    <text evidence="7">The sequence shown here is derived from an EMBL/GenBank/DDBJ whole genome shotgun (WGS) entry which is preliminary data.</text>
</comment>
<dbReference type="InterPro" id="IPR013563">
    <property type="entry name" value="Oligopep_ABC_C"/>
</dbReference>
<dbReference type="InterPro" id="IPR003593">
    <property type="entry name" value="AAA+_ATPase"/>
</dbReference>
<accession>A0ABP8HW41</accession>
<evidence type="ECO:0000256" key="2">
    <source>
        <dbReference type="ARBA" id="ARBA00022448"/>
    </source>
</evidence>
<protein>
    <submittedName>
        <fullName evidence="7">Dipeptide ABC transporter ATP-binding protein</fullName>
    </submittedName>
</protein>
<dbReference type="SMART" id="SM00382">
    <property type="entry name" value="AAA"/>
    <property type="match status" value="1"/>
</dbReference>
<dbReference type="Pfam" id="PF08352">
    <property type="entry name" value="oligo_HPY"/>
    <property type="match status" value="1"/>
</dbReference>
<gene>
    <name evidence="7" type="ORF">GCM10023165_29980</name>
</gene>
<evidence type="ECO:0000256" key="1">
    <source>
        <dbReference type="ARBA" id="ARBA00005417"/>
    </source>
</evidence>
<keyword evidence="5 7" id="KW-0067">ATP-binding</keyword>
<dbReference type="Gene3D" id="3.40.50.300">
    <property type="entry name" value="P-loop containing nucleotide triphosphate hydrolases"/>
    <property type="match status" value="1"/>
</dbReference>
<evidence type="ECO:0000259" key="6">
    <source>
        <dbReference type="PROSITE" id="PS50893"/>
    </source>
</evidence>
<dbReference type="RefSeq" id="WP_345538839.1">
    <property type="nucleotide sequence ID" value="NZ_BAABGJ010000028.1"/>
</dbReference>
<evidence type="ECO:0000313" key="7">
    <source>
        <dbReference type="EMBL" id="GAA4345723.1"/>
    </source>
</evidence>
<feature type="domain" description="ABC transporter" evidence="6">
    <location>
        <begin position="10"/>
        <end position="260"/>
    </location>
</feature>
<dbReference type="PANTHER" id="PTHR43776:SF7">
    <property type="entry name" value="D,D-DIPEPTIDE TRANSPORT ATP-BINDING PROTEIN DDPF-RELATED"/>
    <property type="match status" value="1"/>
</dbReference>
<sequence length="343" mass="37590">MSARETDTLLTVNDLKVHFPRGKAGWGRKAEVVKAVDGVSFQVRRGTTLAVVGESGSGKTTTALSVMRLAPITGGHVRLGDTDLGALEGEALRRARSRMQIIFQDPFSSLNPRERAGAAVRAPLELMKIGTPAEREARVAELFEAVGLRPEQQQLFPHQFSGGQRQRINIARALATNPELVVCDEPVSALDIAIRAQILNLLARLQRERGLTYLFISHDMAVVEHLCDDVAVMYLGQIVERAPRRSFFARPLHPYSVALMSAVPTVAGGRRRAANRIKLTGDPPSPIDPPPGCRFAGRCPVAEPACKAELPPLREVAPDHWVRCRRVDVFEGQPRPPLRLQPA</sequence>
<comment type="similarity">
    <text evidence="1">Belongs to the ABC transporter superfamily.</text>
</comment>
<dbReference type="InterPro" id="IPR027417">
    <property type="entry name" value="P-loop_NTPase"/>
</dbReference>
<dbReference type="InterPro" id="IPR003439">
    <property type="entry name" value="ABC_transporter-like_ATP-bd"/>
</dbReference>
<dbReference type="NCBIfam" id="TIGR01727">
    <property type="entry name" value="oligo_HPY"/>
    <property type="match status" value="1"/>
</dbReference>
<keyword evidence="8" id="KW-1185">Reference proteome</keyword>
<dbReference type="EMBL" id="BAABGJ010000028">
    <property type="protein sequence ID" value="GAA4345723.1"/>
    <property type="molecule type" value="Genomic_DNA"/>
</dbReference>